<dbReference type="GO" id="GO:0016747">
    <property type="term" value="F:acyltransferase activity, transferring groups other than amino-acyl groups"/>
    <property type="evidence" value="ECO:0007669"/>
    <property type="project" value="InterPro"/>
</dbReference>
<evidence type="ECO:0000259" key="3">
    <source>
        <dbReference type="PROSITE" id="PS51186"/>
    </source>
</evidence>
<dbReference type="InterPro" id="IPR000182">
    <property type="entry name" value="GNAT_dom"/>
</dbReference>
<dbReference type="Gene3D" id="3.40.630.30">
    <property type="match status" value="1"/>
</dbReference>
<feature type="domain" description="N-acetyltransferase" evidence="3">
    <location>
        <begin position="168"/>
        <end position="324"/>
    </location>
</feature>
<gene>
    <name evidence="4" type="ORF">HNR42_000898</name>
</gene>
<dbReference type="EMBL" id="JACHHG010000003">
    <property type="protein sequence ID" value="MBB6097481.1"/>
    <property type="molecule type" value="Genomic_DNA"/>
</dbReference>
<reference evidence="4 5" key="1">
    <citation type="submission" date="2020-08" db="EMBL/GenBank/DDBJ databases">
        <title>Genomic Encyclopedia of Type Strains, Phase IV (KMG-IV): sequencing the most valuable type-strain genomes for metagenomic binning, comparative biology and taxonomic classification.</title>
        <authorList>
            <person name="Goeker M."/>
        </authorList>
    </citation>
    <scope>NUCLEOTIDE SEQUENCE [LARGE SCALE GENOMIC DNA]</scope>
    <source>
        <strain evidence="4 5">DSM 21458</strain>
    </source>
</reference>
<keyword evidence="1 4" id="KW-0808">Transferase</keyword>
<evidence type="ECO:0000313" key="4">
    <source>
        <dbReference type="EMBL" id="MBB6097481.1"/>
    </source>
</evidence>
<dbReference type="RefSeq" id="WP_183984973.1">
    <property type="nucleotide sequence ID" value="NZ_JACHHG010000003.1"/>
</dbReference>
<proteinExistence type="predicted"/>
<name>A0A841HVF8_9DEIO</name>
<evidence type="ECO:0000256" key="2">
    <source>
        <dbReference type="ARBA" id="ARBA00023315"/>
    </source>
</evidence>
<dbReference type="PROSITE" id="PS51186">
    <property type="entry name" value="GNAT"/>
    <property type="match status" value="2"/>
</dbReference>
<sequence>MTPTTEVTIRPFEERDYVAALELNRRVYPDYERSLESWRRDDETRRKDLHHARFVAEQGGRIVGMAETGHSEGMYHPRRFGLDLMVDPDCQSRGIGRALYARILENLAPFDPLSIRSGAREDYTKLVQFFRSRGYQEIMRAWESRLDVPAFDFAPWGDWEAPLREHGVEIRTLRELMAEDPEHRRKLYELDEACSADVPHPEPRTPISFERFEQHIFESPDLIPEAFLVAVAGGEYVALSTLWKGKDDRDIHNGLTGTRREWRRKGIALALKLRNVRWAQQHGVPTIKTWNESNNRAMLGINERMGFVKQPAWITFSLHLKDEG</sequence>
<dbReference type="Proteomes" id="UP000569951">
    <property type="component" value="Unassembled WGS sequence"/>
</dbReference>
<keyword evidence="5" id="KW-1185">Reference proteome</keyword>
<dbReference type="PANTHER" id="PTHR43877">
    <property type="entry name" value="AMINOALKYLPHOSPHONATE N-ACETYLTRANSFERASE-RELATED-RELATED"/>
    <property type="match status" value="1"/>
</dbReference>
<evidence type="ECO:0000313" key="5">
    <source>
        <dbReference type="Proteomes" id="UP000569951"/>
    </source>
</evidence>
<protein>
    <submittedName>
        <fullName evidence="4">GNAT superfamily N-acetyltransferase</fullName>
    </submittedName>
</protein>
<evidence type="ECO:0000256" key="1">
    <source>
        <dbReference type="ARBA" id="ARBA00022679"/>
    </source>
</evidence>
<dbReference type="Pfam" id="PF00583">
    <property type="entry name" value="Acetyltransf_1"/>
    <property type="match status" value="1"/>
</dbReference>
<feature type="domain" description="N-acetyltransferase" evidence="3">
    <location>
        <begin position="7"/>
        <end position="155"/>
    </location>
</feature>
<dbReference type="AlphaFoldDB" id="A0A841HVF8"/>
<dbReference type="CDD" id="cd04301">
    <property type="entry name" value="NAT_SF"/>
    <property type="match status" value="1"/>
</dbReference>
<accession>A0A841HVF8</accession>
<dbReference type="InterPro" id="IPR050832">
    <property type="entry name" value="Bact_Acetyltransf"/>
</dbReference>
<organism evidence="4 5">
    <name type="scientific">Deinobacterium chartae</name>
    <dbReference type="NCBI Taxonomy" id="521158"/>
    <lineage>
        <taxon>Bacteria</taxon>
        <taxon>Thermotogati</taxon>
        <taxon>Deinococcota</taxon>
        <taxon>Deinococci</taxon>
        <taxon>Deinococcales</taxon>
        <taxon>Deinococcaceae</taxon>
        <taxon>Deinobacterium</taxon>
    </lineage>
</organism>
<dbReference type="SUPFAM" id="SSF55729">
    <property type="entry name" value="Acyl-CoA N-acyltransferases (Nat)"/>
    <property type="match status" value="2"/>
</dbReference>
<comment type="caution">
    <text evidence="4">The sequence shown here is derived from an EMBL/GenBank/DDBJ whole genome shotgun (WGS) entry which is preliminary data.</text>
</comment>
<dbReference type="PANTHER" id="PTHR43877:SF6">
    <property type="entry name" value="GCN5-RELATED N-ACETYLTRANSFERASE"/>
    <property type="match status" value="1"/>
</dbReference>
<dbReference type="Pfam" id="PF13508">
    <property type="entry name" value="Acetyltransf_7"/>
    <property type="match status" value="1"/>
</dbReference>
<dbReference type="InterPro" id="IPR016181">
    <property type="entry name" value="Acyl_CoA_acyltransferase"/>
</dbReference>
<keyword evidence="2" id="KW-0012">Acyltransferase</keyword>